<organism evidence="2 3">
    <name type="scientific">Xenotaenia resolanae</name>
    <dbReference type="NCBI Taxonomy" id="208358"/>
    <lineage>
        <taxon>Eukaryota</taxon>
        <taxon>Metazoa</taxon>
        <taxon>Chordata</taxon>
        <taxon>Craniata</taxon>
        <taxon>Vertebrata</taxon>
        <taxon>Euteleostomi</taxon>
        <taxon>Actinopterygii</taxon>
        <taxon>Neopterygii</taxon>
        <taxon>Teleostei</taxon>
        <taxon>Neoteleostei</taxon>
        <taxon>Acanthomorphata</taxon>
        <taxon>Ovalentaria</taxon>
        <taxon>Atherinomorphae</taxon>
        <taxon>Cyprinodontiformes</taxon>
        <taxon>Goodeidae</taxon>
        <taxon>Xenotaenia</taxon>
    </lineage>
</organism>
<gene>
    <name evidence="2" type="ORF">XENORESO_016855</name>
</gene>
<keyword evidence="3" id="KW-1185">Reference proteome</keyword>
<dbReference type="Proteomes" id="UP001444071">
    <property type="component" value="Unassembled WGS sequence"/>
</dbReference>
<feature type="chain" id="PRO_5046395991" description="Secreted protein" evidence="1">
    <location>
        <begin position="17"/>
        <end position="177"/>
    </location>
</feature>
<proteinExistence type="predicted"/>
<accession>A0ABV0W683</accession>
<evidence type="ECO:0000256" key="1">
    <source>
        <dbReference type="SAM" id="SignalP"/>
    </source>
</evidence>
<sequence length="177" mass="19438">MCPSCLLLLLLPSCLSLFASPAFQRTVRKVRRIASRIFLLPPFKASCLISFPPSVSSFSFVCLNPKQHPLFFTPVLYHTFFSPLPSIFTSPFHLTLLFLHAFLAGDFQTLGACQEPPGMAPLSAPFPPIRSDAWTQSSGSSQQQLQEEQLAAGQLVDLQTFNCASHVDISSVCCCLL</sequence>
<feature type="signal peptide" evidence="1">
    <location>
        <begin position="1"/>
        <end position="16"/>
    </location>
</feature>
<keyword evidence="1" id="KW-0732">Signal</keyword>
<comment type="caution">
    <text evidence="2">The sequence shown here is derived from an EMBL/GenBank/DDBJ whole genome shotgun (WGS) entry which is preliminary data.</text>
</comment>
<dbReference type="EMBL" id="JAHRIM010025664">
    <property type="protein sequence ID" value="MEQ2263992.1"/>
    <property type="molecule type" value="Genomic_DNA"/>
</dbReference>
<evidence type="ECO:0000313" key="3">
    <source>
        <dbReference type="Proteomes" id="UP001444071"/>
    </source>
</evidence>
<evidence type="ECO:0008006" key="4">
    <source>
        <dbReference type="Google" id="ProtNLM"/>
    </source>
</evidence>
<protein>
    <recommendedName>
        <fullName evidence="4">Secreted protein</fullName>
    </recommendedName>
</protein>
<reference evidence="2 3" key="1">
    <citation type="submission" date="2021-06" db="EMBL/GenBank/DDBJ databases">
        <authorList>
            <person name="Palmer J.M."/>
        </authorList>
    </citation>
    <scope>NUCLEOTIDE SEQUENCE [LARGE SCALE GENOMIC DNA]</scope>
    <source>
        <strain evidence="2 3">XR_2019</strain>
        <tissue evidence="2">Muscle</tissue>
    </source>
</reference>
<name>A0ABV0W683_9TELE</name>
<evidence type="ECO:0000313" key="2">
    <source>
        <dbReference type="EMBL" id="MEQ2263992.1"/>
    </source>
</evidence>